<keyword evidence="2" id="KW-1185">Reference proteome</keyword>
<dbReference type="KEGG" id="vg:77953653"/>
<reference evidence="1 2" key="1">
    <citation type="submission" date="2020-01" db="EMBL/GenBank/DDBJ databases">
        <authorList>
            <person name="Zhang W."/>
            <person name="Zhang R."/>
            <person name="Hu Y."/>
            <person name="Liu Y."/>
            <person name="Lin W."/>
            <person name="Wang L."/>
            <person name="Li J."/>
            <person name="An X."/>
            <person name="Song L."/>
            <person name="Fan H."/>
            <person name="Shi T."/>
            <person name="Liu H."/>
            <person name="Tong Y."/>
        </authorList>
    </citation>
    <scope>NUCLEOTIDE SEQUENCE [LARGE SCALE GENOMIC DNA]</scope>
</reference>
<evidence type="ECO:0000313" key="1">
    <source>
        <dbReference type="EMBL" id="QIQ60814.1"/>
    </source>
</evidence>
<dbReference type="GeneID" id="77953653"/>
<proteinExistence type="predicted"/>
<organism evidence="1 2">
    <name type="scientific">Stenotrophomonas phage vB_SmaS_BUCT548</name>
    <dbReference type="NCBI Taxonomy" id="2712941"/>
    <lineage>
        <taxon>Viruses</taxon>
        <taxon>Duplodnaviria</taxon>
        <taxon>Heunggongvirae</taxon>
        <taxon>Uroviricota</taxon>
        <taxon>Caudoviricetes</taxon>
        <taxon>Beaumontvirinae</taxon>
        <taxon>Bixiavirus</taxon>
        <taxon>Bixiavirus BUCT548</taxon>
    </lineage>
</organism>
<dbReference type="EMBL" id="MN937349">
    <property type="protein sequence ID" value="QIQ60814.1"/>
    <property type="molecule type" value="Genomic_DNA"/>
</dbReference>
<accession>A0A7D2HHW1</accession>
<name>A0A7D2HHW1_9CAUD</name>
<evidence type="ECO:0000313" key="2">
    <source>
        <dbReference type="Proteomes" id="UP000509570"/>
    </source>
</evidence>
<dbReference type="RefSeq" id="YP_010677279.1">
    <property type="nucleotide sequence ID" value="NC_071019.1"/>
</dbReference>
<dbReference type="Proteomes" id="UP000509570">
    <property type="component" value="Segment"/>
</dbReference>
<sequence length="69" mass="8039">MSRFVERMERRWELVALNGRVIDQQDQPAWLITEVCLTDDMDADIAKLMNMAVGDTISDHNGDTFKRIR</sequence>
<protein>
    <submittedName>
        <fullName evidence="1">Uncharacterized protein</fullName>
    </submittedName>
</protein>